<comment type="caution">
    <text evidence="14">The sequence shown here is derived from an EMBL/GenBank/DDBJ whole genome shotgun (WGS) entry which is preliminary data.</text>
</comment>
<evidence type="ECO:0000259" key="13">
    <source>
        <dbReference type="PROSITE" id="PS50110"/>
    </source>
</evidence>
<evidence type="ECO:0000256" key="4">
    <source>
        <dbReference type="ARBA" id="ARBA00018672"/>
    </source>
</evidence>
<dbReference type="Proteomes" id="UP000261212">
    <property type="component" value="Unassembled WGS sequence"/>
</dbReference>
<dbReference type="Pfam" id="PF00072">
    <property type="entry name" value="Response_reg"/>
    <property type="match status" value="2"/>
</dbReference>
<dbReference type="InterPro" id="IPR036097">
    <property type="entry name" value="HisK_dim/P_sf"/>
</dbReference>
<evidence type="ECO:0000256" key="10">
    <source>
        <dbReference type="ARBA" id="ARBA00074306"/>
    </source>
</evidence>
<dbReference type="InterPro" id="IPR011006">
    <property type="entry name" value="CheY-like_superfamily"/>
</dbReference>
<accession>A0A3E3DW15</accession>
<evidence type="ECO:0000256" key="6">
    <source>
        <dbReference type="ARBA" id="ARBA00022679"/>
    </source>
</evidence>
<evidence type="ECO:0000256" key="5">
    <source>
        <dbReference type="ARBA" id="ARBA00022553"/>
    </source>
</evidence>
<dbReference type="InterPro" id="IPR001789">
    <property type="entry name" value="Sig_transdc_resp-reg_receiver"/>
</dbReference>
<dbReference type="PROSITE" id="PS50109">
    <property type="entry name" value="HIS_KIN"/>
    <property type="match status" value="1"/>
</dbReference>
<dbReference type="PROSITE" id="PS50110">
    <property type="entry name" value="RESPONSE_REGULATORY"/>
    <property type="match status" value="2"/>
</dbReference>
<evidence type="ECO:0000256" key="1">
    <source>
        <dbReference type="ARBA" id="ARBA00000085"/>
    </source>
</evidence>
<dbReference type="SMART" id="SM00448">
    <property type="entry name" value="REC"/>
    <property type="match status" value="2"/>
</dbReference>
<evidence type="ECO:0000256" key="2">
    <source>
        <dbReference type="ARBA" id="ARBA00006402"/>
    </source>
</evidence>
<evidence type="ECO:0000313" key="14">
    <source>
        <dbReference type="EMBL" id="RGD73494.1"/>
    </source>
</evidence>
<dbReference type="Gene3D" id="3.30.450.20">
    <property type="entry name" value="PAS domain"/>
    <property type="match status" value="1"/>
</dbReference>
<dbReference type="FunFam" id="3.30.565.10:FF:000010">
    <property type="entry name" value="Sensor histidine kinase RcsC"/>
    <property type="match status" value="1"/>
</dbReference>
<comment type="function">
    <text evidence="9">May play the central regulatory role in sporulation. It may be an element of the effector pathway responsible for the activation of sporulation genes in response to nutritional stress. Spo0A may act in concert with spo0H (a sigma factor) to control the expression of some genes that are critical to the sporulation process.</text>
</comment>
<dbReference type="PRINTS" id="PR00344">
    <property type="entry name" value="BCTRLSENSOR"/>
</dbReference>
<dbReference type="Gene3D" id="3.30.565.10">
    <property type="entry name" value="Histidine kinase-like ATPase, C-terminal domain"/>
    <property type="match status" value="1"/>
</dbReference>
<dbReference type="InterPro" id="IPR003661">
    <property type="entry name" value="HisK_dim/P_dom"/>
</dbReference>
<evidence type="ECO:0000256" key="7">
    <source>
        <dbReference type="ARBA" id="ARBA00022777"/>
    </source>
</evidence>
<keyword evidence="5 11" id="KW-0597">Phosphoprotein</keyword>
<comment type="catalytic activity">
    <reaction evidence="1">
        <text>ATP + protein L-histidine = ADP + protein N-phospho-L-histidine.</text>
        <dbReference type="EC" id="2.7.13.3"/>
    </reaction>
</comment>
<dbReference type="InterPro" id="IPR005467">
    <property type="entry name" value="His_kinase_dom"/>
</dbReference>
<dbReference type="GO" id="GO:0009927">
    <property type="term" value="F:histidine phosphotransfer kinase activity"/>
    <property type="evidence" value="ECO:0007669"/>
    <property type="project" value="TreeGrafter"/>
</dbReference>
<dbReference type="Pfam" id="PF00512">
    <property type="entry name" value="HisKA"/>
    <property type="match status" value="1"/>
</dbReference>
<dbReference type="CDD" id="cd00082">
    <property type="entry name" value="HisKA"/>
    <property type="match status" value="1"/>
</dbReference>
<feature type="modified residue" description="4-aspartylphosphate" evidence="11">
    <location>
        <position position="898"/>
    </location>
</feature>
<organism evidence="14 15">
    <name type="scientific">Anaerofustis stercorihominis</name>
    <dbReference type="NCBI Taxonomy" id="214853"/>
    <lineage>
        <taxon>Bacteria</taxon>
        <taxon>Bacillati</taxon>
        <taxon>Bacillota</taxon>
        <taxon>Clostridia</taxon>
        <taxon>Eubacteriales</taxon>
        <taxon>Eubacteriaceae</taxon>
        <taxon>Anaerofustis</taxon>
    </lineage>
</organism>
<dbReference type="SUPFAM" id="SSF55785">
    <property type="entry name" value="PYP-like sensor domain (PAS domain)"/>
    <property type="match status" value="1"/>
</dbReference>
<dbReference type="GO" id="GO:0000155">
    <property type="term" value="F:phosphorelay sensor kinase activity"/>
    <property type="evidence" value="ECO:0007669"/>
    <property type="project" value="InterPro"/>
</dbReference>
<keyword evidence="8" id="KW-0902">Two-component regulatory system</keyword>
<keyword evidence="7" id="KW-0418">Kinase</keyword>
<dbReference type="SUPFAM" id="SSF54427">
    <property type="entry name" value="NTF2-like"/>
    <property type="match status" value="1"/>
</dbReference>
<evidence type="ECO:0000256" key="8">
    <source>
        <dbReference type="ARBA" id="ARBA00023012"/>
    </source>
</evidence>
<feature type="domain" description="Response regulatory" evidence="13">
    <location>
        <begin position="707"/>
        <end position="827"/>
    </location>
</feature>
<evidence type="ECO:0000256" key="11">
    <source>
        <dbReference type="PROSITE-ProRule" id="PRU00169"/>
    </source>
</evidence>
<dbReference type="RefSeq" id="WP_117532510.1">
    <property type="nucleotide sequence ID" value="NZ_QUSM01000005.1"/>
</dbReference>
<dbReference type="Gene3D" id="3.10.450.50">
    <property type="match status" value="1"/>
</dbReference>
<dbReference type="SMART" id="SM00388">
    <property type="entry name" value="HisKA"/>
    <property type="match status" value="1"/>
</dbReference>
<dbReference type="CDD" id="cd17546">
    <property type="entry name" value="REC_hyHK_CKI1_RcsC-like"/>
    <property type="match status" value="2"/>
</dbReference>
<evidence type="ECO:0000313" key="15">
    <source>
        <dbReference type="Proteomes" id="UP000261212"/>
    </source>
</evidence>
<sequence length="968" mass="111333">MGRLNKKEVIAFARKILRTYFVESRLDFLISTFDDDIIWLGGGRTQKAEGKEDVANWFISGKDDMFPCVMENEDYQYMRLGDDYHMVEGVSDLYTSDNTEHIMFASQRITFIFKEEDRKLKTVHIHNSIPFDELKDEELFPVEYSKEQYDLLHEAYENKLSEIDSANEAIKNQAMLLNRLYQSVPSGILQLECEYPHNIIIANHKIGQIYGIDEKDIKSGNYYNLLYKKIIESEDNISKVLHNGGVIDYEREIIKYNKEKAWISVHLDVLNDVGGNDVIQCVINDITKQKHALIEKENEQKLENSLLRSAIFSSNEAILNLNLTADTYSIITSFEEVESDYRNIPRSGRYDDLIDKSCALMVHPDYKEEYRIKFDRQNVIKQFKSGKKEIYMELMELGEDDEYHWKSYTFTRAENIYNEDIIGISIVKSLDKQRSERIRSEQLLKDALNAARTANEAKSDFLSRMSHDIRTPLNAIIGMSTIGKLKIEDRNSVLNCFSKIDSSSKYLLSLINDILDMSKIESGKVTLNDERFDFSEMIHEINEIIYDQAEEKGIEYKVYSDINMDKYYIADRLKLNQIFMNLLSNSLKYSSRGDFIHFSFKEVKRERGVSLIEFIVEDSGCGMSKGFLDKLFLPFEQENAGVARNNVGTGLGLTIVKNIVDIMEGNIEVISEKGRGSKFIVTLPLGIIESEEEVEYRKKKELLKGLNVLIADDDEIVAKQIEVIMNDIGAEAVKVNSGSAAVDEVKKKYENDEFFDVCLIDWKMPDMSGIETTRNIRRIVGEDTTIIIITAYDWSVIEDEGRRAGVDHFISKPVFEHMICDYLTDIDVKHIRHIHKKSAKSLMGRNVLLVEDNILNQEIAKSILEMRGMNVDTAENGKEAVDKFINSDIGYYDMILMDIRMPVMDGIEATKAIRSSSHHRAQDIPIIAVSANAFKEDKIKAFDAGINGYLIKPFDVENMMDMIEKFLN</sequence>
<keyword evidence="6" id="KW-0808">Transferase</keyword>
<dbReference type="SUPFAM" id="SSF55874">
    <property type="entry name" value="ATPase domain of HSP90 chaperone/DNA topoisomerase II/histidine kinase"/>
    <property type="match status" value="1"/>
</dbReference>
<dbReference type="EMBL" id="QUSM01000005">
    <property type="protein sequence ID" value="RGD73494.1"/>
    <property type="molecule type" value="Genomic_DNA"/>
</dbReference>
<dbReference type="Pfam" id="PF13426">
    <property type="entry name" value="PAS_9"/>
    <property type="match status" value="1"/>
</dbReference>
<gene>
    <name evidence="14" type="ORF">DW687_09040</name>
</gene>
<dbReference type="SUPFAM" id="SSF47384">
    <property type="entry name" value="Homodimeric domain of signal transducing histidine kinase"/>
    <property type="match status" value="1"/>
</dbReference>
<dbReference type="PANTHER" id="PTHR43047:SF72">
    <property type="entry name" value="OSMOSENSING HISTIDINE PROTEIN KINASE SLN1"/>
    <property type="match status" value="1"/>
</dbReference>
<dbReference type="InterPro" id="IPR003594">
    <property type="entry name" value="HATPase_dom"/>
</dbReference>
<evidence type="ECO:0000259" key="12">
    <source>
        <dbReference type="PROSITE" id="PS50109"/>
    </source>
</evidence>
<dbReference type="EC" id="2.7.13.3" evidence="3"/>
<dbReference type="PANTHER" id="PTHR43047">
    <property type="entry name" value="TWO-COMPONENT HISTIDINE PROTEIN KINASE"/>
    <property type="match status" value="1"/>
</dbReference>
<evidence type="ECO:0000256" key="9">
    <source>
        <dbReference type="ARBA" id="ARBA00024867"/>
    </source>
</evidence>
<dbReference type="InterPro" id="IPR035965">
    <property type="entry name" value="PAS-like_dom_sf"/>
</dbReference>
<dbReference type="GO" id="GO:0005886">
    <property type="term" value="C:plasma membrane"/>
    <property type="evidence" value="ECO:0007669"/>
    <property type="project" value="TreeGrafter"/>
</dbReference>
<evidence type="ECO:0000256" key="3">
    <source>
        <dbReference type="ARBA" id="ARBA00012438"/>
    </source>
</evidence>
<dbReference type="InterPro" id="IPR000014">
    <property type="entry name" value="PAS"/>
</dbReference>
<dbReference type="Pfam" id="PF02518">
    <property type="entry name" value="HATPase_c"/>
    <property type="match status" value="1"/>
</dbReference>
<comment type="similarity">
    <text evidence="2">In the N-terminal section; belongs to the phytochrome family.</text>
</comment>
<dbReference type="Gene3D" id="1.10.287.130">
    <property type="match status" value="1"/>
</dbReference>
<dbReference type="InterPro" id="IPR036890">
    <property type="entry name" value="HATPase_C_sf"/>
</dbReference>
<dbReference type="CDD" id="cd00130">
    <property type="entry name" value="PAS"/>
    <property type="match status" value="1"/>
</dbReference>
<dbReference type="InterPro" id="IPR004358">
    <property type="entry name" value="Sig_transdc_His_kin-like_C"/>
</dbReference>
<feature type="domain" description="Histidine kinase" evidence="12">
    <location>
        <begin position="464"/>
        <end position="687"/>
    </location>
</feature>
<feature type="modified residue" description="4-aspartylphosphate" evidence="11">
    <location>
        <position position="761"/>
    </location>
</feature>
<dbReference type="SUPFAM" id="SSF52172">
    <property type="entry name" value="CheY-like"/>
    <property type="match status" value="2"/>
</dbReference>
<proteinExistence type="inferred from homology"/>
<dbReference type="InterPro" id="IPR032710">
    <property type="entry name" value="NTF2-like_dom_sf"/>
</dbReference>
<protein>
    <recommendedName>
        <fullName evidence="10">Circadian input-output histidine kinase CikA</fullName>
        <ecNumber evidence="3">2.7.13.3</ecNumber>
    </recommendedName>
    <alternativeName>
        <fullName evidence="4">Stage 0 sporulation protein A homolog</fullName>
    </alternativeName>
</protein>
<dbReference type="SMART" id="SM00387">
    <property type="entry name" value="HATPase_c"/>
    <property type="match status" value="1"/>
</dbReference>
<name>A0A3E3DW15_9FIRM</name>
<dbReference type="AlphaFoldDB" id="A0A3E3DW15"/>
<dbReference type="Gene3D" id="3.40.50.2300">
    <property type="match status" value="2"/>
</dbReference>
<feature type="domain" description="Response regulatory" evidence="13">
    <location>
        <begin position="846"/>
        <end position="967"/>
    </location>
</feature>
<reference evidence="14 15" key="1">
    <citation type="submission" date="2018-08" db="EMBL/GenBank/DDBJ databases">
        <title>A genome reference for cultivated species of the human gut microbiota.</title>
        <authorList>
            <person name="Zou Y."/>
            <person name="Xue W."/>
            <person name="Luo G."/>
        </authorList>
    </citation>
    <scope>NUCLEOTIDE SEQUENCE [LARGE SCALE GENOMIC DNA]</scope>
    <source>
        <strain evidence="14 15">AM25-6</strain>
    </source>
</reference>